<accession>A0A251TIA0</accession>
<dbReference type="AlphaFoldDB" id="A0A251TIA0"/>
<sequence>MDNLFVIFVNYLGGRFKGGSCGHNRCSICFSSWSIIKTCYGGLITYELLAESCGFLESNL</sequence>
<keyword evidence="3" id="KW-1185">Reference proteome</keyword>
<organism evidence="2 3">
    <name type="scientific">Helianthus annuus</name>
    <name type="common">Common sunflower</name>
    <dbReference type="NCBI Taxonomy" id="4232"/>
    <lineage>
        <taxon>Eukaryota</taxon>
        <taxon>Viridiplantae</taxon>
        <taxon>Streptophyta</taxon>
        <taxon>Embryophyta</taxon>
        <taxon>Tracheophyta</taxon>
        <taxon>Spermatophyta</taxon>
        <taxon>Magnoliopsida</taxon>
        <taxon>eudicotyledons</taxon>
        <taxon>Gunneridae</taxon>
        <taxon>Pentapetalae</taxon>
        <taxon>asterids</taxon>
        <taxon>campanulids</taxon>
        <taxon>Asterales</taxon>
        <taxon>Asteraceae</taxon>
        <taxon>Asteroideae</taxon>
        <taxon>Heliantheae alliance</taxon>
        <taxon>Heliantheae</taxon>
        <taxon>Helianthus</taxon>
    </lineage>
</organism>
<reference evidence="1 3" key="1">
    <citation type="journal article" date="2017" name="Nature">
        <title>The sunflower genome provides insights into oil metabolism, flowering and Asterid evolution.</title>
        <authorList>
            <person name="Badouin H."/>
            <person name="Gouzy J."/>
            <person name="Grassa C.J."/>
            <person name="Murat F."/>
            <person name="Staton S.E."/>
            <person name="Cottret L."/>
            <person name="Lelandais-Briere C."/>
            <person name="Owens G.L."/>
            <person name="Carrere S."/>
            <person name="Mayjonade B."/>
            <person name="Legrand L."/>
            <person name="Gill N."/>
            <person name="Kane N.C."/>
            <person name="Bowers J.E."/>
            <person name="Hubner S."/>
            <person name="Bellec A."/>
            <person name="Berard A."/>
            <person name="Berges H."/>
            <person name="Blanchet N."/>
            <person name="Boniface M.C."/>
            <person name="Brunel D."/>
            <person name="Catrice O."/>
            <person name="Chaidir N."/>
            <person name="Claudel C."/>
            <person name="Donnadieu C."/>
            <person name="Faraut T."/>
            <person name="Fievet G."/>
            <person name="Helmstetter N."/>
            <person name="King M."/>
            <person name="Knapp S.J."/>
            <person name="Lai Z."/>
            <person name="Le Paslier M.C."/>
            <person name="Lippi Y."/>
            <person name="Lorenzon L."/>
            <person name="Mandel J.R."/>
            <person name="Marage G."/>
            <person name="Marchand G."/>
            <person name="Marquand E."/>
            <person name="Bret-Mestries E."/>
            <person name="Morien E."/>
            <person name="Nambeesan S."/>
            <person name="Nguyen T."/>
            <person name="Pegot-Espagnet P."/>
            <person name="Pouilly N."/>
            <person name="Raftis F."/>
            <person name="Sallet E."/>
            <person name="Schiex T."/>
            <person name="Thomas J."/>
            <person name="Vandecasteele C."/>
            <person name="Vares D."/>
            <person name="Vear F."/>
            <person name="Vautrin S."/>
            <person name="Crespi M."/>
            <person name="Mangin B."/>
            <person name="Burke J.M."/>
            <person name="Salse J."/>
            <person name="Munos S."/>
            <person name="Vincourt P."/>
            <person name="Rieseberg L.H."/>
            <person name="Langlade N.B."/>
        </authorList>
    </citation>
    <scope>NUCLEOTIDE SEQUENCE [LARGE SCALE GENOMIC DNA]</scope>
    <source>
        <strain evidence="3">cv. SF193</strain>
        <tissue evidence="1">Leaves</tissue>
    </source>
</reference>
<dbReference type="EMBL" id="MNCJ02000325">
    <property type="protein sequence ID" value="KAF5784780.1"/>
    <property type="molecule type" value="Genomic_DNA"/>
</dbReference>
<dbReference type="InParanoid" id="A0A251TIA0"/>
<name>A0A251TIA0_HELAN</name>
<evidence type="ECO:0000313" key="1">
    <source>
        <dbReference type="EMBL" id="KAF5784780.1"/>
    </source>
</evidence>
<proteinExistence type="predicted"/>
<reference evidence="1" key="3">
    <citation type="submission" date="2020-06" db="EMBL/GenBank/DDBJ databases">
        <title>Helianthus annuus Genome sequencing and assembly Release 2.</title>
        <authorList>
            <person name="Gouzy J."/>
            <person name="Langlade N."/>
            <person name="Munos S."/>
        </authorList>
    </citation>
    <scope>NUCLEOTIDE SEQUENCE</scope>
    <source>
        <tissue evidence="1">Leaves</tissue>
    </source>
</reference>
<evidence type="ECO:0000313" key="3">
    <source>
        <dbReference type="Proteomes" id="UP000215914"/>
    </source>
</evidence>
<reference evidence="2" key="2">
    <citation type="submission" date="2017-02" db="EMBL/GenBank/DDBJ databases">
        <title>Sunflower complete genome.</title>
        <authorList>
            <person name="Langlade N."/>
            <person name="Munos S."/>
        </authorList>
    </citation>
    <scope>NUCLEOTIDE SEQUENCE [LARGE SCALE GENOMIC DNA]</scope>
    <source>
        <tissue evidence="2">Leaves</tissue>
    </source>
</reference>
<dbReference type="Gramene" id="mRNA:HanXRQr2_Chr10g0420901">
    <property type="protein sequence ID" value="mRNA:HanXRQr2_Chr10g0420901"/>
    <property type="gene ID" value="HanXRQr2_Chr10g0420901"/>
</dbReference>
<evidence type="ECO:0000313" key="2">
    <source>
        <dbReference type="EMBL" id="OTG09741.1"/>
    </source>
</evidence>
<gene>
    <name evidence="2" type="ORF">HannXRQ_Chr10g0279811</name>
    <name evidence="1" type="ORF">HanXRQr2_Chr10g0420901</name>
</gene>
<dbReference type="Proteomes" id="UP000215914">
    <property type="component" value="Chromosome 10"/>
</dbReference>
<protein>
    <submittedName>
        <fullName evidence="2">Uncharacterized protein</fullName>
    </submittedName>
</protein>
<dbReference type="EMBL" id="CM007899">
    <property type="protein sequence ID" value="OTG09741.1"/>
    <property type="molecule type" value="Genomic_DNA"/>
</dbReference>